<accession>A0A1V9VA38</accession>
<protein>
    <recommendedName>
        <fullName evidence="3">Ankyrin repeat domain-containing protein</fullName>
    </recommendedName>
</protein>
<evidence type="ECO:0008006" key="3">
    <source>
        <dbReference type="Google" id="ProtNLM"/>
    </source>
</evidence>
<gene>
    <name evidence="1" type="ORF">AS859_09130</name>
</gene>
<dbReference type="EMBL" id="LNTC01000171">
    <property type="protein sequence ID" value="OQR40862.1"/>
    <property type="molecule type" value="Genomic_DNA"/>
</dbReference>
<organism evidence="1 2">
    <name type="scientific">Aliarcobacter cryaerophilus</name>
    <dbReference type="NCBI Taxonomy" id="28198"/>
    <lineage>
        <taxon>Bacteria</taxon>
        <taxon>Pseudomonadati</taxon>
        <taxon>Campylobacterota</taxon>
        <taxon>Epsilonproteobacteria</taxon>
        <taxon>Campylobacterales</taxon>
        <taxon>Arcobacteraceae</taxon>
        <taxon>Aliarcobacter</taxon>
    </lineage>
</organism>
<reference evidence="1 2" key="1">
    <citation type="submission" date="2017-04" db="EMBL/GenBank/DDBJ databases">
        <title>Accumulation and expression of multiple antibiotic resistance genes in Arcobacter cryaerophilus that thrives in sewage.</title>
        <authorList>
            <person name="Millar J.A."/>
            <person name="Raghavan R."/>
        </authorList>
    </citation>
    <scope>NUCLEOTIDE SEQUENCE [LARGE SCALE GENOMIC DNA]</scope>
    <source>
        <strain evidence="1 2">AZT-1</strain>
    </source>
</reference>
<dbReference type="AlphaFoldDB" id="A0A1V9VA38"/>
<name>A0A1V9VA38_9BACT</name>
<comment type="caution">
    <text evidence="1">The sequence shown here is derived from an EMBL/GenBank/DDBJ whole genome shotgun (WGS) entry which is preliminary data.</text>
</comment>
<proteinExistence type="predicted"/>
<feature type="non-terminal residue" evidence="1">
    <location>
        <position position="84"/>
    </location>
</feature>
<dbReference type="InterPro" id="IPR036770">
    <property type="entry name" value="Ankyrin_rpt-contain_sf"/>
</dbReference>
<evidence type="ECO:0000313" key="1">
    <source>
        <dbReference type="EMBL" id="OQR40862.1"/>
    </source>
</evidence>
<sequence>MCNNTLLGQRLNLSSSSDIFDNLIKKNEWETLIRLFSLNILDINHRDCKGRNILYFAILNKKYEYIKILFDLRVSSRVNFSLNA</sequence>
<evidence type="ECO:0000313" key="2">
    <source>
        <dbReference type="Proteomes" id="UP000192599"/>
    </source>
</evidence>
<dbReference type="SUPFAM" id="SSF48403">
    <property type="entry name" value="Ankyrin repeat"/>
    <property type="match status" value="1"/>
</dbReference>
<dbReference type="Proteomes" id="UP000192599">
    <property type="component" value="Unassembled WGS sequence"/>
</dbReference>